<dbReference type="Bgee" id="ENSLOCG00000002519">
    <property type="expression patterns" value="Expressed in bone element and 13 other cell types or tissues"/>
</dbReference>
<feature type="chain" id="PRO_5005150848" description="Carboxylic ester hydrolase" evidence="4">
    <location>
        <begin position="21"/>
        <end position="556"/>
    </location>
</feature>
<feature type="domain" description="Carboxylesterase type B" evidence="5">
    <location>
        <begin position="25"/>
        <end position="534"/>
    </location>
</feature>
<reference evidence="7" key="1">
    <citation type="submission" date="2011-12" db="EMBL/GenBank/DDBJ databases">
        <title>The Draft Genome of Lepisosteus oculatus.</title>
        <authorList>
            <consortium name="The Broad Institute Genome Assembly &amp; Analysis Group"/>
            <consortium name="Computational R&amp;D Group"/>
            <consortium name="and Sequencing Platform"/>
            <person name="Di Palma F."/>
            <person name="Alfoldi J."/>
            <person name="Johnson J."/>
            <person name="Berlin A."/>
            <person name="Gnerre S."/>
            <person name="Jaffe D."/>
            <person name="MacCallum I."/>
            <person name="Young S."/>
            <person name="Walker B.J."/>
            <person name="Lander E.S."/>
            <person name="Lindblad-Toh K."/>
        </authorList>
    </citation>
    <scope>NUCLEOTIDE SEQUENCE [LARGE SCALE GENOMIC DNA]</scope>
</reference>
<dbReference type="SUPFAM" id="SSF53474">
    <property type="entry name" value="alpha/beta-Hydrolases"/>
    <property type="match status" value="1"/>
</dbReference>
<dbReference type="CTD" id="23491"/>
<dbReference type="Gene3D" id="3.40.50.1820">
    <property type="entry name" value="alpha/beta hydrolase"/>
    <property type="match status" value="1"/>
</dbReference>
<dbReference type="Ensembl" id="ENSLOCT00000002963.1">
    <property type="protein sequence ID" value="ENSLOCP00000002957.1"/>
    <property type="gene ID" value="ENSLOCG00000002519.1"/>
</dbReference>
<dbReference type="InterPro" id="IPR029058">
    <property type="entry name" value="AB_hydrolase_fold"/>
</dbReference>
<dbReference type="GO" id="GO:0016787">
    <property type="term" value="F:hydrolase activity"/>
    <property type="evidence" value="ECO:0007669"/>
    <property type="project" value="UniProtKB-KW"/>
</dbReference>
<reference evidence="6" key="2">
    <citation type="submission" date="2025-08" db="UniProtKB">
        <authorList>
            <consortium name="Ensembl"/>
        </authorList>
    </citation>
    <scope>IDENTIFICATION</scope>
</reference>
<dbReference type="ESTHER" id="lepoc-w5m3j9">
    <property type="family name" value="Carb_B_Chordata"/>
</dbReference>
<dbReference type="OrthoDB" id="3200163at2759"/>
<dbReference type="EC" id="3.1.1.-" evidence="4"/>
<dbReference type="Pfam" id="PF00135">
    <property type="entry name" value="COesterase"/>
    <property type="match status" value="1"/>
</dbReference>
<proteinExistence type="inferred from homology"/>
<dbReference type="EMBL" id="AHAT01010612">
    <property type="status" value="NOT_ANNOTATED_CDS"/>
    <property type="molecule type" value="Genomic_DNA"/>
</dbReference>
<dbReference type="GeneTree" id="ENSGT00940000155200"/>
<dbReference type="STRING" id="7918.ENSLOCP00000002957"/>
<keyword evidence="2 4" id="KW-0378">Hydrolase</keyword>
<dbReference type="InterPro" id="IPR050309">
    <property type="entry name" value="Type-B_Carboxylest/Lipase"/>
</dbReference>
<dbReference type="AlphaFoldDB" id="W5M3J9"/>
<dbReference type="OMA" id="HEMIADW"/>
<dbReference type="eggNOG" id="KOG1516">
    <property type="taxonomic scope" value="Eukaryota"/>
</dbReference>
<dbReference type="GeneID" id="102696091"/>
<organism evidence="6 7">
    <name type="scientific">Lepisosteus oculatus</name>
    <name type="common">Spotted gar</name>
    <dbReference type="NCBI Taxonomy" id="7918"/>
    <lineage>
        <taxon>Eukaryota</taxon>
        <taxon>Metazoa</taxon>
        <taxon>Chordata</taxon>
        <taxon>Craniata</taxon>
        <taxon>Vertebrata</taxon>
        <taxon>Euteleostomi</taxon>
        <taxon>Actinopterygii</taxon>
        <taxon>Neopterygii</taxon>
        <taxon>Holostei</taxon>
        <taxon>Semionotiformes</taxon>
        <taxon>Lepisosteidae</taxon>
        <taxon>Lepisosteus</taxon>
    </lineage>
</organism>
<dbReference type="FunFam" id="3.40.50.1820:FF:000011">
    <property type="entry name" value="Carboxylic ester hydrolase"/>
    <property type="match status" value="1"/>
</dbReference>
<keyword evidence="4" id="KW-0732">Signal</keyword>
<name>W5M3J9_LEPOC</name>
<evidence type="ECO:0000256" key="1">
    <source>
        <dbReference type="ARBA" id="ARBA00005964"/>
    </source>
</evidence>
<evidence type="ECO:0000256" key="2">
    <source>
        <dbReference type="ARBA" id="ARBA00022801"/>
    </source>
</evidence>
<evidence type="ECO:0000313" key="6">
    <source>
        <dbReference type="Ensembl" id="ENSLOCP00000002957.1"/>
    </source>
</evidence>
<feature type="signal peptide" evidence="4">
    <location>
        <begin position="1"/>
        <end position="20"/>
    </location>
</feature>
<reference evidence="6" key="3">
    <citation type="submission" date="2025-09" db="UniProtKB">
        <authorList>
            <consortium name="Ensembl"/>
        </authorList>
    </citation>
    <scope>IDENTIFICATION</scope>
</reference>
<dbReference type="InterPro" id="IPR019826">
    <property type="entry name" value="Carboxylesterase_B_AS"/>
</dbReference>
<dbReference type="FunCoup" id="W5M3J9">
    <property type="interactions" value="52"/>
</dbReference>
<dbReference type="CDD" id="cd00312">
    <property type="entry name" value="Esterase_lipase"/>
    <property type="match status" value="1"/>
</dbReference>
<dbReference type="InterPro" id="IPR002018">
    <property type="entry name" value="CarbesteraseB"/>
</dbReference>
<accession>W5M3J9</accession>
<dbReference type="HOGENOM" id="CLU_006586_13_0_1"/>
<evidence type="ECO:0000256" key="4">
    <source>
        <dbReference type="RuleBase" id="RU361235"/>
    </source>
</evidence>
<keyword evidence="3" id="KW-1015">Disulfide bond</keyword>
<sequence>MRKALFRVCLTFAFLWTSSAESGGPVVSTRYGSLKGTYSRVKGTDKVVHGYLGIPFAKPPVGALRLSAPQPPEPWEGLRDATKQPSMCIQDVENIKTGLKEIFIDFPVLGISEDCLYLNIHTPAKPSEEAKLPVMVWIHGGGLRFGAASLYDGSVLAAYEDVLVVVIQYRLGPLGFLSTGDEHAKGNWGFLDQIAALQWVQENIKSFGGDPGSVTLFGESAGGISVSTLILSPLTSGLFHRAIPQSGVALLPMIFTSNPLPGTKVFAKGLGCDDSDSEQIVKCVMQKTEEEILKAPGEENVIFGTVDGVFLPHPVENLFQDKVFHKVPILLGVTNHEGGWLLPNIMAPPGWEKGLDKEQLMAILKKIFRSEITGQEMLELIADEYLGQTEDPEEIRNAFTEILGDMIMVVPTVKVANFHKEAGVPVYLYEYQHRPSLYKDTRPSFVKADHSDEIGFVFGGCFWNGEVKIKGTVTEEEVKLCRTMMAYWANFARNGSPNGEGLEPWPQYGKDEEYLALGLQQKTARRLKEGRVKFMTQTLPAKLKALREQSTEHPEL</sequence>
<dbReference type="KEGG" id="loc:102696091"/>
<dbReference type="PANTHER" id="PTHR11559">
    <property type="entry name" value="CARBOXYLESTERASE"/>
    <property type="match status" value="1"/>
</dbReference>
<dbReference type="InParanoid" id="W5M3J9"/>
<evidence type="ECO:0000259" key="5">
    <source>
        <dbReference type="Pfam" id="PF00135"/>
    </source>
</evidence>
<comment type="similarity">
    <text evidence="1 4">Belongs to the type-B carboxylesterase/lipase family.</text>
</comment>
<dbReference type="PROSITE" id="PS00122">
    <property type="entry name" value="CARBOXYLESTERASE_B_1"/>
    <property type="match status" value="1"/>
</dbReference>
<evidence type="ECO:0000256" key="3">
    <source>
        <dbReference type="ARBA" id="ARBA00023157"/>
    </source>
</evidence>
<evidence type="ECO:0000313" key="7">
    <source>
        <dbReference type="Proteomes" id="UP000018468"/>
    </source>
</evidence>
<keyword evidence="7" id="KW-1185">Reference proteome</keyword>
<dbReference type="Proteomes" id="UP000018468">
    <property type="component" value="Linkage group LG23"/>
</dbReference>
<protein>
    <recommendedName>
        <fullName evidence="4">Carboxylic ester hydrolase</fullName>
        <ecNumber evidence="4">3.1.1.-</ecNumber>
    </recommendedName>
</protein>